<reference evidence="1 2" key="1">
    <citation type="submission" date="2020-02" db="EMBL/GenBank/DDBJ databases">
        <title>Genome sequence of the type strain CGMCC 1.15528 of Mesorhizobium zhangyense.</title>
        <authorList>
            <person name="Gao J."/>
            <person name="Sun J."/>
        </authorList>
    </citation>
    <scope>NUCLEOTIDE SEQUENCE [LARGE SCALE GENOMIC DNA]</scope>
    <source>
        <strain evidence="1 2">CGMCC 1.15528</strain>
    </source>
</reference>
<gene>
    <name evidence="1" type="ORF">G6N74_19165</name>
</gene>
<protein>
    <submittedName>
        <fullName evidence="1">Uncharacterized protein</fullName>
    </submittedName>
</protein>
<keyword evidence="2" id="KW-1185">Reference proteome</keyword>
<organism evidence="1 2">
    <name type="scientific">Mesorhizobium zhangyense</name>
    <dbReference type="NCBI Taxonomy" id="1776730"/>
    <lineage>
        <taxon>Bacteria</taxon>
        <taxon>Pseudomonadati</taxon>
        <taxon>Pseudomonadota</taxon>
        <taxon>Alphaproteobacteria</taxon>
        <taxon>Hyphomicrobiales</taxon>
        <taxon>Phyllobacteriaceae</taxon>
        <taxon>Mesorhizobium</taxon>
    </lineage>
</organism>
<comment type="caution">
    <text evidence="1">The sequence shown here is derived from an EMBL/GenBank/DDBJ whole genome shotgun (WGS) entry which is preliminary data.</text>
</comment>
<dbReference type="Proteomes" id="UP000481252">
    <property type="component" value="Unassembled WGS sequence"/>
</dbReference>
<dbReference type="EMBL" id="JAAKZG010000008">
    <property type="protein sequence ID" value="NGN43195.1"/>
    <property type="molecule type" value="Genomic_DNA"/>
</dbReference>
<evidence type="ECO:0000313" key="2">
    <source>
        <dbReference type="Proteomes" id="UP000481252"/>
    </source>
</evidence>
<accession>A0A7C9R9A4</accession>
<proteinExistence type="predicted"/>
<sequence length="184" mass="21159">MTKQASEEGRVYLEWAVDILFLKDSTNTVSGVIAAKDAGPFRKTVSLPKNSISKTACVEIEKQHMPLLRRLNSIETCYEYLVSGKRPFSISPELHFPLELAMGNFDAAHMLRRWHRQQWFDRPVDTYRKESPIYSLVRRLCLLLEADNAAEIPHVLREAEEAAAEELRLSHLWQPTIFPVEHAS</sequence>
<evidence type="ECO:0000313" key="1">
    <source>
        <dbReference type="EMBL" id="NGN43195.1"/>
    </source>
</evidence>
<name>A0A7C9R9A4_9HYPH</name>
<dbReference type="AlphaFoldDB" id="A0A7C9R9A4"/>
<dbReference type="RefSeq" id="WP_165119552.1">
    <property type="nucleotide sequence ID" value="NZ_JAAKZG010000008.1"/>
</dbReference>